<proteinExistence type="predicted"/>
<feature type="compositionally biased region" description="Basic and acidic residues" evidence="1">
    <location>
        <begin position="54"/>
        <end position="67"/>
    </location>
</feature>
<protein>
    <submittedName>
        <fullName evidence="2">Uncharacterized protein</fullName>
    </submittedName>
</protein>
<dbReference type="Proteomes" id="UP000663827">
    <property type="component" value="Unassembled WGS sequence"/>
</dbReference>
<reference evidence="2" key="1">
    <citation type="submission" date="2021-01" db="EMBL/GenBank/DDBJ databases">
        <authorList>
            <person name="Kaushik A."/>
        </authorList>
    </citation>
    <scope>NUCLEOTIDE SEQUENCE</scope>
    <source>
        <strain evidence="2">AG5</strain>
    </source>
</reference>
<name>A0A8H3DUU4_9AGAM</name>
<sequence length="73" mass="8102">MIHRLPGFNALIGTPWTLENPNTGQLNSATTERTTLEKLCPPRVETRPAGVPCREVEPPSVGRDKVRQQSSQH</sequence>
<evidence type="ECO:0000256" key="1">
    <source>
        <dbReference type="SAM" id="MobiDB-lite"/>
    </source>
</evidence>
<evidence type="ECO:0000313" key="2">
    <source>
        <dbReference type="EMBL" id="CAE7067333.1"/>
    </source>
</evidence>
<accession>A0A8H3DUU4</accession>
<evidence type="ECO:0000313" key="3">
    <source>
        <dbReference type="Proteomes" id="UP000663827"/>
    </source>
</evidence>
<comment type="caution">
    <text evidence="2">The sequence shown here is derived from an EMBL/GenBank/DDBJ whole genome shotgun (WGS) entry which is preliminary data.</text>
</comment>
<dbReference type="AlphaFoldDB" id="A0A8H3DUU4"/>
<dbReference type="EMBL" id="CAJNJQ010000277">
    <property type="protein sequence ID" value="CAE7067333.1"/>
    <property type="molecule type" value="Genomic_DNA"/>
</dbReference>
<feature type="region of interest" description="Disordered" evidence="1">
    <location>
        <begin position="43"/>
        <end position="73"/>
    </location>
</feature>
<organism evidence="2 3">
    <name type="scientific">Rhizoctonia solani</name>
    <dbReference type="NCBI Taxonomy" id="456999"/>
    <lineage>
        <taxon>Eukaryota</taxon>
        <taxon>Fungi</taxon>
        <taxon>Dikarya</taxon>
        <taxon>Basidiomycota</taxon>
        <taxon>Agaricomycotina</taxon>
        <taxon>Agaricomycetes</taxon>
        <taxon>Cantharellales</taxon>
        <taxon>Ceratobasidiaceae</taxon>
        <taxon>Rhizoctonia</taxon>
    </lineage>
</organism>
<gene>
    <name evidence="2" type="ORF">RDB_LOCUS12692</name>
</gene>